<gene>
    <name evidence="1" type="ORF">HPB50_024582</name>
</gene>
<sequence>MHAFTDARADTAPSCLPTWDGLSCWPRTPAAHTSSIPCFATLNGVHYDTTQNASRFCSAAGVWASKSDYSHCVPLFEVERPSACFMYVVLTYLMGTNFFWMFVEGLYLFILVVKTFSVEMVRAHVYAAIGWGIPLVVVSVWAITKAYLSPNHNDPNLSGGMKAAKALLVLIPLLGVSYILVIWTPQHKTARVIFTYLQITLLSTQGFTVAVLYCFLNGEVRNSVRHHLERWKTMRALRRGSDRCRQALGYGRAHKPLAAPRGSCVSFTTSTTTSCLPSTGSRFPSHQNKRPSNGSYAQLPFTDNPV</sequence>
<proteinExistence type="predicted"/>
<accession>A0ACB7T566</accession>
<dbReference type="Proteomes" id="UP000821845">
    <property type="component" value="Chromosome 2"/>
</dbReference>
<reference evidence="1" key="1">
    <citation type="submission" date="2020-05" db="EMBL/GenBank/DDBJ databases">
        <title>Large-scale comparative analyses of tick genomes elucidate their genetic diversity and vector capacities.</title>
        <authorList>
            <person name="Jia N."/>
            <person name="Wang J."/>
            <person name="Shi W."/>
            <person name="Du L."/>
            <person name="Sun Y."/>
            <person name="Zhan W."/>
            <person name="Jiang J."/>
            <person name="Wang Q."/>
            <person name="Zhang B."/>
            <person name="Ji P."/>
            <person name="Sakyi L.B."/>
            <person name="Cui X."/>
            <person name="Yuan T."/>
            <person name="Jiang B."/>
            <person name="Yang W."/>
            <person name="Lam T.T.-Y."/>
            <person name="Chang Q."/>
            <person name="Ding S."/>
            <person name="Wang X."/>
            <person name="Zhu J."/>
            <person name="Ruan X."/>
            <person name="Zhao L."/>
            <person name="Wei J."/>
            <person name="Que T."/>
            <person name="Du C."/>
            <person name="Cheng J."/>
            <person name="Dai P."/>
            <person name="Han X."/>
            <person name="Huang E."/>
            <person name="Gao Y."/>
            <person name="Liu J."/>
            <person name="Shao H."/>
            <person name="Ye R."/>
            <person name="Li L."/>
            <person name="Wei W."/>
            <person name="Wang X."/>
            <person name="Wang C."/>
            <person name="Yang T."/>
            <person name="Huo Q."/>
            <person name="Li W."/>
            <person name="Guo W."/>
            <person name="Chen H."/>
            <person name="Zhou L."/>
            <person name="Ni X."/>
            <person name="Tian J."/>
            <person name="Zhou Y."/>
            <person name="Sheng Y."/>
            <person name="Liu T."/>
            <person name="Pan Y."/>
            <person name="Xia L."/>
            <person name="Li J."/>
            <person name="Zhao F."/>
            <person name="Cao W."/>
        </authorList>
    </citation>
    <scope>NUCLEOTIDE SEQUENCE</scope>
    <source>
        <strain evidence="1">Hyas-2018</strain>
    </source>
</reference>
<evidence type="ECO:0000313" key="2">
    <source>
        <dbReference type="Proteomes" id="UP000821845"/>
    </source>
</evidence>
<protein>
    <submittedName>
        <fullName evidence="1">Uncharacterized protein</fullName>
    </submittedName>
</protein>
<keyword evidence="2" id="KW-1185">Reference proteome</keyword>
<name>A0ACB7T566_HYAAI</name>
<comment type="caution">
    <text evidence="1">The sequence shown here is derived from an EMBL/GenBank/DDBJ whole genome shotgun (WGS) entry which is preliminary data.</text>
</comment>
<dbReference type="EMBL" id="CM023482">
    <property type="protein sequence ID" value="KAH6940059.1"/>
    <property type="molecule type" value="Genomic_DNA"/>
</dbReference>
<evidence type="ECO:0000313" key="1">
    <source>
        <dbReference type="EMBL" id="KAH6940059.1"/>
    </source>
</evidence>
<organism evidence="1 2">
    <name type="scientific">Hyalomma asiaticum</name>
    <name type="common">Tick</name>
    <dbReference type="NCBI Taxonomy" id="266040"/>
    <lineage>
        <taxon>Eukaryota</taxon>
        <taxon>Metazoa</taxon>
        <taxon>Ecdysozoa</taxon>
        <taxon>Arthropoda</taxon>
        <taxon>Chelicerata</taxon>
        <taxon>Arachnida</taxon>
        <taxon>Acari</taxon>
        <taxon>Parasitiformes</taxon>
        <taxon>Ixodida</taxon>
        <taxon>Ixodoidea</taxon>
        <taxon>Ixodidae</taxon>
        <taxon>Hyalomminae</taxon>
        <taxon>Hyalomma</taxon>
    </lineage>
</organism>